<dbReference type="SMART" id="SM00192">
    <property type="entry name" value="LDLa"/>
    <property type="match status" value="1"/>
</dbReference>
<dbReference type="WBParaSite" id="MhA1_Contig299.frz3.fgene2">
    <property type="protein sequence ID" value="MhA1_Contig299.frz3.fgene2"/>
    <property type="gene ID" value="MhA1_Contig299.frz3.fgene2"/>
</dbReference>
<organism evidence="4 5">
    <name type="scientific">Meloidogyne hapla</name>
    <name type="common">Root-knot nematode worm</name>
    <dbReference type="NCBI Taxonomy" id="6305"/>
    <lineage>
        <taxon>Eukaryota</taxon>
        <taxon>Metazoa</taxon>
        <taxon>Ecdysozoa</taxon>
        <taxon>Nematoda</taxon>
        <taxon>Chromadorea</taxon>
        <taxon>Rhabditida</taxon>
        <taxon>Tylenchina</taxon>
        <taxon>Tylenchomorpha</taxon>
        <taxon>Tylenchoidea</taxon>
        <taxon>Meloidogynidae</taxon>
        <taxon>Meloidogyninae</taxon>
        <taxon>Meloidogyne</taxon>
    </lineage>
</organism>
<dbReference type="InterPro" id="IPR051221">
    <property type="entry name" value="LDLR-related"/>
</dbReference>
<protein>
    <submittedName>
        <fullName evidence="5">EGF-like domain-containing protein</fullName>
    </submittedName>
</protein>
<keyword evidence="4" id="KW-1185">Reference proteome</keyword>
<evidence type="ECO:0000256" key="2">
    <source>
        <dbReference type="PROSITE-ProRule" id="PRU00124"/>
    </source>
</evidence>
<dbReference type="GO" id="GO:0006898">
    <property type="term" value="P:receptor-mediated endocytosis"/>
    <property type="evidence" value="ECO:0007669"/>
    <property type="project" value="TreeGrafter"/>
</dbReference>
<dbReference type="PANTHER" id="PTHR22722:SF15">
    <property type="entry name" value="LOW-DENSITY LIPOPROTEIN RECEPTOR-RELATED"/>
    <property type="match status" value="1"/>
</dbReference>
<dbReference type="GO" id="GO:0042562">
    <property type="term" value="F:hormone binding"/>
    <property type="evidence" value="ECO:0007669"/>
    <property type="project" value="TreeGrafter"/>
</dbReference>
<dbReference type="CDD" id="cd00112">
    <property type="entry name" value="LDLa"/>
    <property type="match status" value="1"/>
</dbReference>
<evidence type="ECO:0000313" key="5">
    <source>
        <dbReference type="WBParaSite" id="MhA1_Contig299.frz3.fgene2"/>
    </source>
</evidence>
<name>A0A1I8BL22_MELHA</name>
<dbReference type="PROSITE" id="PS50068">
    <property type="entry name" value="LDLRA_2"/>
    <property type="match status" value="1"/>
</dbReference>
<dbReference type="InterPro" id="IPR002172">
    <property type="entry name" value="LDrepeatLR_classA_rpt"/>
</dbReference>
<dbReference type="AlphaFoldDB" id="A0A1I8BL22"/>
<dbReference type="GO" id="GO:0016324">
    <property type="term" value="C:apical plasma membrane"/>
    <property type="evidence" value="ECO:0007669"/>
    <property type="project" value="TreeGrafter"/>
</dbReference>
<sequence>MMIAVNNLVDFKFLYLLLIYTNNSECSGDNSDEEECGHYKCPPDMWPCPNSGHCIPLGKLCNGINDCDGGMDEKTCSRNLCQTLGCQSGCASSPTGGICTCPQGYKLDERFQRSCIG</sequence>
<feature type="chain" id="PRO_5009315926" evidence="3">
    <location>
        <begin position="29"/>
        <end position="117"/>
    </location>
</feature>
<evidence type="ECO:0000313" key="4">
    <source>
        <dbReference type="Proteomes" id="UP000095281"/>
    </source>
</evidence>
<accession>A0A1I8BL22</accession>
<dbReference type="FunFam" id="4.10.400.10:FF:000147">
    <property type="entry name" value="Low-density lipoprotein receptor-related protein 2"/>
    <property type="match status" value="1"/>
</dbReference>
<dbReference type="Pfam" id="PF00057">
    <property type="entry name" value="Ldl_recept_a"/>
    <property type="match status" value="1"/>
</dbReference>
<dbReference type="InterPro" id="IPR036055">
    <property type="entry name" value="LDL_receptor-like_sf"/>
</dbReference>
<dbReference type="PANTHER" id="PTHR22722">
    <property type="entry name" value="LOW-DENSITY LIPOPROTEIN RECEPTOR-RELATED PROTEIN 2-RELATED"/>
    <property type="match status" value="1"/>
</dbReference>
<keyword evidence="3" id="KW-0732">Signal</keyword>
<keyword evidence="1 2" id="KW-1015">Disulfide bond</keyword>
<proteinExistence type="predicted"/>
<feature type="signal peptide" evidence="3">
    <location>
        <begin position="1"/>
        <end position="28"/>
    </location>
</feature>
<feature type="disulfide bond" evidence="2">
    <location>
        <begin position="61"/>
        <end position="76"/>
    </location>
</feature>
<evidence type="ECO:0000256" key="3">
    <source>
        <dbReference type="SAM" id="SignalP"/>
    </source>
</evidence>
<comment type="caution">
    <text evidence="2">Lacks conserved residue(s) required for the propagation of feature annotation.</text>
</comment>
<dbReference type="Gene3D" id="4.10.400.10">
    <property type="entry name" value="Low-density Lipoprotein Receptor"/>
    <property type="match status" value="1"/>
</dbReference>
<dbReference type="GO" id="GO:0043235">
    <property type="term" value="C:receptor complex"/>
    <property type="evidence" value="ECO:0007669"/>
    <property type="project" value="TreeGrafter"/>
</dbReference>
<dbReference type="SUPFAM" id="SSF57424">
    <property type="entry name" value="LDL receptor-like module"/>
    <property type="match status" value="1"/>
</dbReference>
<evidence type="ECO:0000256" key="1">
    <source>
        <dbReference type="ARBA" id="ARBA00023157"/>
    </source>
</evidence>
<dbReference type="Proteomes" id="UP000095281">
    <property type="component" value="Unplaced"/>
</dbReference>
<reference evidence="5" key="1">
    <citation type="submission" date="2016-11" db="UniProtKB">
        <authorList>
            <consortium name="WormBaseParasite"/>
        </authorList>
    </citation>
    <scope>IDENTIFICATION</scope>
</reference>